<evidence type="ECO:0000256" key="9">
    <source>
        <dbReference type="PROSITE-ProRule" id="PRU00884"/>
    </source>
</evidence>
<evidence type="ECO:0000256" key="8">
    <source>
        <dbReference type="ARBA" id="ARBA00040413"/>
    </source>
</evidence>
<dbReference type="PROSITE" id="PS51551">
    <property type="entry name" value="EPHRIN_RBD_2"/>
    <property type="match status" value="1"/>
</dbReference>
<evidence type="ECO:0000256" key="2">
    <source>
        <dbReference type="ARBA" id="ARBA00022622"/>
    </source>
</evidence>
<dbReference type="SUPFAM" id="SSF49503">
    <property type="entry name" value="Cupredoxins"/>
    <property type="match status" value="1"/>
</dbReference>
<keyword evidence="4 10" id="KW-0472">Membrane</keyword>
<dbReference type="Proteomes" id="UP001295444">
    <property type="component" value="Chromosome 13"/>
</dbReference>
<dbReference type="GO" id="GO:0007411">
    <property type="term" value="P:axon guidance"/>
    <property type="evidence" value="ECO:0007669"/>
    <property type="project" value="TreeGrafter"/>
</dbReference>
<evidence type="ECO:0000256" key="7">
    <source>
        <dbReference type="ARBA" id="ARBA00023288"/>
    </source>
</evidence>
<evidence type="ECO:0000256" key="1">
    <source>
        <dbReference type="ARBA" id="ARBA00004589"/>
    </source>
</evidence>
<dbReference type="FunFam" id="2.60.40.420:FF:000017">
    <property type="entry name" value="ephrin-A1"/>
    <property type="match status" value="1"/>
</dbReference>
<keyword evidence="5" id="KW-1015">Disulfide bond</keyword>
<dbReference type="Gene3D" id="2.60.40.420">
    <property type="entry name" value="Cupredoxins - blue copper proteins"/>
    <property type="match status" value="1"/>
</dbReference>
<keyword evidence="6" id="KW-0325">Glycoprotein</keyword>
<dbReference type="InterPro" id="IPR008972">
    <property type="entry name" value="Cupredoxin"/>
</dbReference>
<dbReference type="EMBL" id="OW240924">
    <property type="protein sequence ID" value="CAH2327531.1"/>
    <property type="molecule type" value="Genomic_DNA"/>
</dbReference>
<comment type="caution">
    <text evidence="9">Lacks conserved residue(s) required for the propagation of feature annotation.</text>
</comment>
<dbReference type="PANTHER" id="PTHR11304:SF19">
    <property type="entry name" value="EPHRIN-A1"/>
    <property type="match status" value="1"/>
</dbReference>
<dbReference type="InterPro" id="IPR019765">
    <property type="entry name" value="Ephrin_CS"/>
</dbReference>
<dbReference type="GO" id="GO:0005886">
    <property type="term" value="C:plasma membrane"/>
    <property type="evidence" value="ECO:0007669"/>
    <property type="project" value="TreeGrafter"/>
</dbReference>
<evidence type="ECO:0000256" key="6">
    <source>
        <dbReference type="ARBA" id="ARBA00023180"/>
    </source>
</evidence>
<keyword evidence="7" id="KW-0449">Lipoprotein</keyword>
<dbReference type="PROSITE" id="PS01299">
    <property type="entry name" value="EPHRIN_RBD_1"/>
    <property type="match status" value="1"/>
</dbReference>
<gene>
    <name evidence="12" type="ORF">PECUL_23A035243</name>
</gene>
<keyword evidence="3" id="KW-0732">Signal</keyword>
<dbReference type="AlphaFoldDB" id="A0AAD1TP26"/>
<evidence type="ECO:0000256" key="3">
    <source>
        <dbReference type="ARBA" id="ARBA00022729"/>
    </source>
</evidence>
<dbReference type="InterPro" id="IPR001799">
    <property type="entry name" value="Ephrin_RBD"/>
</dbReference>
<sequence length="340" mass="38071">MVHNEQVGSELDAQTLSSSILSPLQPAALKYVIQASVSSLTHCQMILMGRGERPKPRDPYMCPTKSDKMFFGYYRTLEEQQTIVLVGLTIPETAPFISHLAASVCHNTWINVQPISKAVCERFYATYVGLSCSPGFSSTPGGVNCTNSRLRQGEGLHIARVNGFLWDDYTVEVRLNDYLDIVCPHYEEGSAPSHTVERYTLFLVEYEEYSTCKPISKDQVRWECNKPFAPHGPEKFSEKFQRFTPFTLGKEFKEGGTYYYISKPIHHHGESCMKLKVHVAGKATQPPSTNVHTPKARIQSDEPSVELPGVLKSVAENNSPRAVSFSVLCLLMPILMLLCL</sequence>
<dbReference type="InterPro" id="IPR034252">
    <property type="entry name" value="Ephrin-A_Ecto"/>
</dbReference>
<organism evidence="12 13">
    <name type="scientific">Pelobates cultripes</name>
    <name type="common">Western spadefoot toad</name>
    <dbReference type="NCBI Taxonomy" id="61616"/>
    <lineage>
        <taxon>Eukaryota</taxon>
        <taxon>Metazoa</taxon>
        <taxon>Chordata</taxon>
        <taxon>Craniata</taxon>
        <taxon>Vertebrata</taxon>
        <taxon>Euteleostomi</taxon>
        <taxon>Amphibia</taxon>
        <taxon>Batrachia</taxon>
        <taxon>Anura</taxon>
        <taxon>Pelobatoidea</taxon>
        <taxon>Pelobatidae</taxon>
        <taxon>Pelobates</taxon>
    </lineage>
</organism>
<dbReference type="GO" id="GO:0048013">
    <property type="term" value="P:ephrin receptor signaling pathway"/>
    <property type="evidence" value="ECO:0007669"/>
    <property type="project" value="InterPro"/>
</dbReference>
<dbReference type="GO" id="GO:0010605">
    <property type="term" value="P:negative regulation of macromolecule metabolic process"/>
    <property type="evidence" value="ECO:0007669"/>
    <property type="project" value="UniProtKB-ARBA"/>
</dbReference>
<evidence type="ECO:0000256" key="10">
    <source>
        <dbReference type="RuleBase" id="RU004375"/>
    </source>
</evidence>
<keyword evidence="13" id="KW-1185">Reference proteome</keyword>
<dbReference type="PRINTS" id="PR01347">
    <property type="entry name" value="EPHRIN"/>
</dbReference>
<dbReference type="CDD" id="cd10425">
    <property type="entry name" value="Ephrin-A_Ectodomain"/>
    <property type="match status" value="1"/>
</dbReference>
<name>A0AAD1TP26_PELCU</name>
<proteinExistence type="inferred from homology"/>
<evidence type="ECO:0000313" key="12">
    <source>
        <dbReference type="EMBL" id="CAH2327531.1"/>
    </source>
</evidence>
<accession>A0AAD1TP26</accession>
<dbReference type="PANTHER" id="PTHR11304">
    <property type="entry name" value="EPHRIN"/>
    <property type="match status" value="1"/>
</dbReference>
<comment type="similarity">
    <text evidence="9 10">Belongs to the ephrin family.</text>
</comment>
<evidence type="ECO:0000256" key="5">
    <source>
        <dbReference type="ARBA" id="ARBA00023157"/>
    </source>
</evidence>
<dbReference type="GO" id="GO:0098552">
    <property type="term" value="C:side of membrane"/>
    <property type="evidence" value="ECO:0007669"/>
    <property type="project" value="UniProtKB-KW"/>
</dbReference>
<dbReference type="InterPro" id="IPR031328">
    <property type="entry name" value="Ephrin"/>
</dbReference>
<feature type="domain" description="Ephrin RBD" evidence="11">
    <location>
        <begin position="151"/>
        <end position="283"/>
    </location>
</feature>
<reference evidence="12" key="1">
    <citation type="submission" date="2022-03" db="EMBL/GenBank/DDBJ databases">
        <authorList>
            <person name="Alioto T."/>
            <person name="Alioto T."/>
            <person name="Gomez Garrido J."/>
        </authorList>
    </citation>
    <scope>NUCLEOTIDE SEQUENCE</scope>
</reference>
<protein>
    <recommendedName>
        <fullName evidence="8">Ephrin-A1</fullName>
    </recommendedName>
</protein>
<evidence type="ECO:0000256" key="4">
    <source>
        <dbReference type="ARBA" id="ARBA00023136"/>
    </source>
</evidence>
<evidence type="ECO:0000259" key="11">
    <source>
        <dbReference type="PROSITE" id="PS51551"/>
    </source>
</evidence>
<evidence type="ECO:0000313" key="13">
    <source>
        <dbReference type="Proteomes" id="UP001295444"/>
    </source>
</evidence>
<dbReference type="GO" id="GO:1902533">
    <property type="term" value="P:positive regulation of intracellular signal transduction"/>
    <property type="evidence" value="ECO:0007669"/>
    <property type="project" value="UniProtKB-ARBA"/>
</dbReference>
<dbReference type="GO" id="GO:0046875">
    <property type="term" value="F:ephrin receptor binding"/>
    <property type="evidence" value="ECO:0007669"/>
    <property type="project" value="InterPro"/>
</dbReference>
<dbReference type="Pfam" id="PF00812">
    <property type="entry name" value="Ephrin"/>
    <property type="match status" value="1"/>
</dbReference>
<comment type="subcellular location">
    <subcellularLocation>
        <location evidence="1">Membrane</location>
        <topology evidence="1">Lipid-anchor</topology>
        <topology evidence="1">GPI-anchor</topology>
    </subcellularLocation>
</comment>
<keyword evidence="2" id="KW-0336">GPI-anchor</keyword>